<comment type="caution">
    <text evidence="1">The sequence shown here is derived from an EMBL/GenBank/DDBJ whole genome shotgun (WGS) entry which is preliminary data.</text>
</comment>
<evidence type="ECO:0000313" key="1">
    <source>
        <dbReference type="EMBL" id="RNA01846.1"/>
    </source>
</evidence>
<gene>
    <name evidence="1" type="ORF">BpHYR1_047852</name>
</gene>
<reference evidence="1 2" key="1">
    <citation type="journal article" date="2018" name="Sci. Rep.">
        <title>Genomic signatures of local adaptation to the degree of environmental predictability in rotifers.</title>
        <authorList>
            <person name="Franch-Gras L."/>
            <person name="Hahn C."/>
            <person name="Garcia-Roger E.M."/>
            <person name="Carmona M.J."/>
            <person name="Serra M."/>
            <person name="Gomez A."/>
        </authorList>
    </citation>
    <scope>NUCLEOTIDE SEQUENCE [LARGE SCALE GENOMIC DNA]</scope>
    <source>
        <strain evidence="1">HYR1</strain>
    </source>
</reference>
<feature type="non-terminal residue" evidence="1">
    <location>
        <position position="1"/>
    </location>
</feature>
<dbReference type="EMBL" id="REGN01009147">
    <property type="protein sequence ID" value="RNA01846.1"/>
    <property type="molecule type" value="Genomic_DNA"/>
</dbReference>
<proteinExistence type="predicted"/>
<evidence type="ECO:0000313" key="2">
    <source>
        <dbReference type="Proteomes" id="UP000276133"/>
    </source>
</evidence>
<protein>
    <submittedName>
        <fullName evidence="1">Uncharacterized protein</fullName>
    </submittedName>
</protein>
<dbReference type="AlphaFoldDB" id="A0A3M7PRW0"/>
<name>A0A3M7PRW0_BRAPC</name>
<accession>A0A3M7PRW0</accession>
<dbReference type="Proteomes" id="UP000276133">
    <property type="component" value="Unassembled WGS sequence"/>
</dbReference>
<sequence>KLLENWLFFGPFVFTSFFENYRKNPGVKSPLVIVQVEQIFLLALKFIQLDIICHYSQVNEAKYKIDLNCCETF</sequence>
<organism evidence="1 2">
    <name type="scientific">Brachionus plicatilis</name>
    <name type="common">Marine rotifer</name>
    <name type="synonym">Brachionus muelleri</name>
    <dbReference type="NCBI Taxonomy" id="10195"/>
    <lineage>
        <taxon>Eukaryota</taxon>
        <taxon>Metazoa</taxon>
        <taxon>Spiralia</taxon>
        <taxon>Gnathifera</taxon>
        <taxon>Rotifera</taxon>
        <taxon>Eurotatoria</taxon>
        <taxon>Monogononta</taxon>
        <taxon>Pseudotrocha</taxon>
        <taxon>Ploima</taxon>
        <taxon>Brachionidae</taxon>
        <taxon>Brachionus</taxon>
    </lineage>
</organism>
<keyword evidence="2" id="KW-1185">Reference proteome</keyword>